<dbReference type="InterPro" id="IPR003660">
    <property type="entry name" value="HAMP_dom"/>
</dbReference>
<dbReference type="EMBL" id="MLCO01000129">
    <property type="protein sequence ID" value="ONG52840.1"/>
    <property type="molecule type" value="Genomic_DNA"/>
</dbReference>
<dbReference type="Gene3D" id="1.10.287.130">
    <property type="match status" value="1"/>
</dbReference>
<feature type="domain" description="HAMP" evidence="18">
    <location>
        <begin position="331"/>
        <end position="384"/>
    </location>
</feature>
<dbReference type="OrthoDB" id="9776727at2"/>
<dbReference type="InterPro" id="IPR036097">
    <property type="entry name" value="HisK_dim/P_sf"/>
</dbReference>
<dbReference type="InterPro" id="IPR004358">
    <property type="entry name" value="Sig_transdc_His_kin-like_C"/>
</dbReference>
<dbReference type="CDD" id="cd06225">
    <property type="entry name" value="HAMP"/>
    <property type="match status" value="1"/>
</dbReference>
<dbReference type="SMART" id="SM00388">
    <property type="entry name" value="HisKA"/>
    <property type="match status" value="1"/>
</dbReference>
<dbReference type="InterPro" id="IPR005467">
    <property type="entry name" value="His_kinase_dom"/>
</dbReference>
<feature type="domain" description="Histidine kinase" evidence="16">
    <location>
        <begin position="521"/>
        <end position="752"/>
    </location>
</feature>
<evidence type="ECO:0000256" key="3">
    <source>
        <dbReference type="ARBA" id="ARBA00012438"/>
    </source>
</evidence>
<reference evidence="19 20" key="1">
    <citation type="submission" date="2016-10" db="EMBL/GenBank/DDBJ databases">
        <title>Draft Genome sequence of Roseomonas sp. strain M3.</title>
        <authorList>
            <person name="Subhash Y."/>
            <person name="Lee S."/>
        </authorList>
    </citation>
    <scope>NUCLEOTIDE SEQUENCE [LARGE SCALE GENOMIC DNA]</scope>
    <source>
        <strain evidence="19 20">M3</strain>
    </source>
</reference>
<dbReference type="InterPro" id="IPR000014">
    <property type="entry name" value="PAS"/>
</dbReference>
<evidence type="ECO:0000259" key="18">
    <source>
        <dbReference type="PROSITE" id="PS50885"/>
    </source>
</evidence>
<dbReference type="GO" id="GO:0006355">
    <property type="term" value="P:regulation of DNA-templated transcription"/>
    <property type="evidence" value="ECO:0007669"/>
    <property type="project" value="InterPro"/>
</dbReference>
<dbReference type="InterPro" id="IPR013767">
    <property type="entry name" value="PAS_fold"/>
</dbReference>
<dbReference type="PROSITE" id="PS50109">
    <property type="entry name" value="HIS_KIN"/>
    <property type="match status" value="1"/>
</dbReference>
<dbReference type="Pfam" id="PF19312">
    <property type="entry name" value="NtrY_N"/>
    <property type="match status" value="1"/>
</dbReference>
<feature type="compositionally biased region" description="Low complexity" evidence="14">
    <location>
        <begin position="753"/>
        <end position="766"/>
    </location>
</feature>
<keyword evidence="10" id="KW-0067">ATP-binding</keyword>
<evidence type="ECO:0000256" key="9">
    <source>
        <dbReference type="ARBA" id="ARBA00022777"/>
    </source>
</evidence>
<keyword evidence="6" id="KW-0808">Transferase</keyword>
<dbReference type="Pfam" id="PF00672">
    <property type="entry name" value="HAMP"/>
    <property type="match status" value="1"/>
</dbReference>
<evidence type="ECO:0000256" key="2">
    <source>
        <dbReference type="ARBA" id="ARBA00004651"/>
    </source>
</evidence>
<dbReference type="InterPro" id="IPR003594">
    <property type="entry name" value="HATPase_dom"/>
</dbReference>
<dbReference type="Pfam" id="PF00989">
    <property type="entry name" value="PAS"/>
    <property type="match status" value="1"/>
</dbReference>
<dbReference type="SUPFAM" id="SSF55785">
    <property type="entry name" value="PYP-like sensor domain (PAS domain)"/>
    <property type="match status" value="1"/>
</dbReference>
<dbReference type="AlphaFoldDB" id="A0A1V2H3A4"/>
<keyword evidence="13 15" id="KW-0472">Membrane</keyword>
<evidence type="ECO:0000256" key="11">
    <source>
        <dbReference type="ARBA" id="ARBA00022989"/>
    </source>
</evidence>
<dbReference type="Pfam" id="PF00512">
    <property type="entry name" value="HisKA"/>
    <property type="match status" value="1"/>
</dbReference>
<dbReference type="Gene3D" id="3.30.450.20">
    <property type="entry name" value="PAS domain"/>
    <property type="match status" value="1"/>
</dbReference>
<gene>
    <name evidence="19" type="ORF">BKE38_13875</name>
</gene>
<evidence type="ECO:0000256" key="1">
    <source>
        <dbReference type="ARBA" id="ARBA00000085"/>
    </source>
</evidence>
<evidence type="ECO:0000256" key="10">
    <source>
        <dbReference type="ARBA" id="ARBA00022840"/>
    </source>
</evidence>
<dbReference type="Gene3D" id="6.10.340.10">
    <property type="match status" value="1"/>
</dbReference>
<dbReference type="SUPFAM" id="SSF158472">
    <property type="entry name" value="HAMP domain-like"/>
    <property type="match status" value="1"/>
</dbReference>
<keyword evidence="9 19" id="KW-0418">Kinase</keyword>
<keyword evidence="4" id="KW-1003">Cell membrane</keyword>
<evidence type="ECO:0000256" key="12">
    <source>
        <dbReference type="ARBA" id="ARBA00023012"/>
    </source>
</evidence>
<dbReference type="SMART" id="SM00387">
    <property type="entry name" value="HATPase_c"/>
    <property type="match status" value="1"/>
</dbReference>
<sequence>MTSGPAETGEGRAPSRRSPARRLLDLLLGRAMTLSLAIGALLLGIGTFTLLSGGSPFGPTKPGQVVAMVLVNAAFLLLLIVSLTARLVRVWAERRRGSAGSRLHVRLVMLFSVVAVVPALLVAVFAAVFFNLGIQAWFSDRVRDTLEASLVASRAYLDEHRNTIRADALAMAADLNRAGRLLDENQYAFAQILATHTALRGLTDSVVFEPLLNRVVSHAGLTTTTVLDPLPAWATELARNGEVAVLPGESEEGRVRALVELDIGQGLMLLIGRPVDPGVIEHMRRTELAFQQYDELDRNRGGLQVTFALIFAIAALLVLMAAVLIGLVIANQIARPLSRLIVAAERVRSGDLSVRVAEGAAEDEVGTLSRAFNRMTNQLAAQRSELMEAYRQIDERRRFTETVLSGVSAGVIGLDAEARINLPNRSASELLGLELEAGLGQPLAEVAPEFATLLEQALAQPERTRTAEIRIGAANERRTLLAQIGAELQRGQVVGFVITFDDITELLSAQRKAAWSDVARRIAHEIKNPLTPIQLSAERLKRRYLKQITNDPETFVACTDTIVRQVGDIGRMVDEFSAFARMPQPVIRPEPIDQVAREALILQQNAHHDVTFTTRIPEAAPRIPCDRRLIGQALTNLLANAADAVVMRVQAEAGEGTEQPEPGRITLSVEEAEDWVTLAVEDNGIGLPQGEERERLTEPYVTHKPKGTGLGLAIVKKIMEDHGGRLLLTEREATDGHPARGTRAALVLPRRSAAPGPHAGAGTASPNPGADLTGRTEMQRHGA</sequence>
<evidence type="ECO:0000256" key="6">
    <source>
        <dbReference type="ARBA" id="ARBA00022679"/>
    </source>
</evidence>
<dbReference type="InterPro" id="IPR003661">
    <property type="entry name" value="HisK_dim/P_dom"/>
</dbReference>
<dbReference type="PANTHER" id="PTHR43065">
    <property type="entry name" value="SENSOR HISTIDINE KINASE"/>
    <property type="match status" value="1"/>
</dbReference>
<keyword evidence="7 15" id="KW-0812">Transmembrane</keyword>
<dbReference type="InterPro" id="IPR036890">
    <property type="entry name" value="HATPase_C_sf"/>
</dbReference>
<dbReference type="PRINTS" id="PR00344">
    <property type="entry name" value="BCTRLSENSOR"/>
</dbReference>
<dbReference type="InterPro" id="IPR035965">
    <property type="entry name" value="PAS-like_dom_sf"/>
</dbReference>
<dbReference type="GO" id="GO:0005524">
    <property type="term" value="F:ATP binding"/>
    <property type="evidence" value="ECO:0007669"/>
    <property type="project" value="UniProtKB-KW"/>
</dbReference>
<dbReference type="InterPro" id="IPR017232">
    <property type="entry name" value="NtrY"/>
</dbReference>
<evidence type="ECO:0000313" key="20">
    <source>
        <dbReference type="Proteomes" id="UP000188879"/>
    </source>
</evidence>
<evidence type="ECO:0000313" key="19">
    <source>
        <dbReference type="EMBL" id="ONG52840.1"/>
    </source>
</evidence>
<feature type="transmembrane region" description="Helical" evidence="15">
    <location>
        <begin position="65"/>
        <end position="88"/>
    </location>
</feature>
<evidence type="ECO:0000256" key="14">
    <source>
        <dbReference type="SAM" id="MobiDB-lite"/>
    </source>
</evidence>
<dbReference type="SUPFAM" id="SSF47384">
    <property type="entry name" value="Homodimeric domain of signal transducing histidine kinase"/>
    <property type="match status" value="1"/>
</dbReference>
<dbReference type="SUPFAM" id="SSF55874">
    <property type="entry name" value="ATPase domain of HSP90 chaperone/DNA topoisomerase II/histidine kinase"/>
    <property type="match status" value="1"/>
</dbReference>
<evidence type="ECO:0000259" key="16">
    <source>
        <dbReference type="PROSITE" id="PS50109"/>
    </source>
</evidence>
<dbReference type="Proteomes" id="UP000188879">
    <property type="component" value="Unassembled WGS sequence"/>
</dbReference>
<keyword evidence="11 15" id="KW-1133">Transmembrane helix</keyword>
<dbReference type="GO" id="GO:0000155">
    <property type="term" value="F:phosphorelay sensor kinase activity"/>
    <property type="evidence" value="ECO:0007669"/>
    <property type="project" value="InterPro"/>
</dbReference>
<feature type="region of interest" description="Disordered" evidence="14">
    <location>
        <begin position="752"/>
        <end position="783"/>
    </location>
</feature>
<dbReference type="PROSITE" id="PS50885">
    <property type="entry name" value="HAMP"/>
    <property type="match status" value="1"/>
</dbReference>
<keyword evidence="5" id="KW-0597">Phosphoprotein</keyword>
<evidence type="ECO:0000256" key="5">
    <source>
        <dbReference type="ARBA" id="ARBA00022553"/>
    </source>
</evidence>
<feature type="transmembrane region" description="Helical" evidence="15">
    <location>
        <begin position="108"/>
        <end position="130"/>
    </location>
</feature>
<feature type="domain" description="PAS" evidence="17">
    <location>
        <begin position="396"/>
        <end position="465"/>
    </location>
</feature>
<dbReference type="RefSeq" id="WP_076957945.1">
    <property type="nucleotide sequence ID" value="NZ_MLCO01000129.1"/>
</dbReference>
<evidence type="ECO:0000256" key="7">
    <source>
        <dbReference type="ARBA" id="ARBA00022692"/>
    </source>
</evidence>
<organism evidence="19 20">
    <name type="scientific">Teichococcus deserti</name>
    <dbReference type="NCBI Taxonomy" id="1817963"/>
    <lineage>
        <taxon>Bacteria</taxon>
        <taxon>Pseudomonadati</taxon>
        <taxon>Pseudomonadota</taxon>
        <taxon>Alphaproteobacteria</taxon>
        <taxon>Acetobacterales</taxon>
        <taxon>Roseomonadaceae</taxon>
        <taxon>Roseomonas</taxon>
    </lineage>
</organism>
<evidence type="ECO:0000259" key="17">
    <source>
        <dbReference type="PROSITE" id="PS50112"/>
    </source>
</evidence>
<comment type="subcellular location">
    <subcellularLocation>
        <location evidence="2">Cell membrane</location>
        <topology evidence="2">Multi-pass membrane protein</topology>
    </subcellularLocation>
</comment>
<dbReference type="EC" id="2.7.13.3" evidence="3"/>
<evidence type="ECO:0000256" key="15">
    <source>
        <dbReference type="SAM" id="Phobius"/>
    </source>
</evidence>
<protein>
    <recommendedName>
        <fullName evidence="3">histidine kinase</fullName>
        <ecNumber evidence="3">2.7.13.3</ecNumber>
    </recommendedName>
</protein>
<dbReference type="PANTHER" id="PTHR43065:SF10">
    <property type="entry name" value="PEROXIDE STRESS-ACTIVATED HISTIDINE KINASE MAK3"/>
    <property type="match status" value="1"/>
</dbReference>
<dbReference type="SMART" id="SM00304">
    <property type="entry name" value="HAMP"/>
    <property type="match status" value="1"/>
</dbReference>
<name>A0A1V2H3A4_9PROT</name>
<dbReference type="Pfam" id="PF02518">
    <property type="entry name" value="HATPase_c"/>
    <property type="match status" value="1"/>
</dbReference>
<dbReference type="PIRSF" id="PIRSF037532">
    <property type="entry name" value="STHK_NtrY"/>
    <property type="match status" value="1"/>
</dbReference>
<keyword evidence="12" id="KW-0902">Two-component regulatory system</keyword>
<keyword evidence="8" id="KW-0547">Nucleotide-binding</keyword>
<accession>A0A1V2H3A4</accession>
<feature type="transmembrane region" description="Helical" evidence="15">
    <location>
        <begin position="23"/>
        <end position="45"/>
    </location>
</feature>
<evidence type="ECO:0000256" key="8">
    <source>
        <dbReference type="ARBA" id="ARBA00022741"/>
    </source>
</evidence>
<dbReference type="PROSITE" id="PS50112">
    <property type="entry name" value="PAS"/>
    <property type="match status" value="1"/>
</dbReference>
<evidence type="ECO:0000256" key="4">
    <source>
        <dbReference type="ARBA" id="ARBA00022475"/>
    </source>
</evidence>
<proteinExistence type="predicted"/>
<feature type="transmembrane region" description="Helical" evidence="15">
    <location>
        <begin position="305"/>
        <end position="330"/>
    </location>
</feature>
<comment type="caution">
    <text evidence="19">The sequence shown here is derived from an EMBL/GenBank/DDBJ whole genome shotgun (WGS) entry which is preliminary data.</text>
</comment>
<dbReference type="Gene3D" id="3.30.565.10">
    <property type="entry name" value="Histidine kinase-like ATPase, C-terminal domain"/>
    <property type="match status" value="1"/>
</dbReference>
<keyword evidence="20" id="KW-1185">Reference proteome</keyword>
<dbReference type="GO" id="GO:0005886">
    <property type="term" value="C:plasma membrane"/>
    <property type="evidence" value="ECO:0007669"/>
    <property type="project" value="UniProtKB-SubCell"/>
</dbReference>
<dbReference type="CDD" id="cd00082">
    <property type="entry name" value="HisKA"/>
    <property type="match status" value="1"/>
</dbReference>
<comment type="catalytic activity">
    <reaction evidence="1">
        <text>ATP + protein L-histidine = ADP + protein N-phospho-L-histidine.</text>
        <dbReference type="EC" id="2.7.13.3"/>
    </reaction>
</comment>
<evidence type="ECO:0000256" key="13">
    <source>
        <dbReference type="ARBA" id="ARBA00023136"/>
    </source>
</evidence>
<dbReference type="InterPro" id="IPR045671">
    <property type="entry name" value="NtrY-like_N"/>
</dbReference>